<reference evidence="1 2" key="1">
    <citation type="journal article" date="2015" name="Stand. Genomic Sci.">
        <title>Genomic Encyclopedia of Bacterial and Archaeal Type Strains, Phase III: the genomes of soil and plant-associated and newly described type strains.</title>
        <authorList>
            <person name="Whitman W.B."/>
            <person name="Woyke T."/>
            <person name="Klenk H.P."/>
            <person name="Zhou Y."/>
            <person name="Lilburn T.G."/>
            <person name="Beck B.J."/>
            <person name="De Vos P."/>
            <person name="Vandamme P."/>
            <person name="Eisen J.A."/>
            <person name="Garrity G."/>
            <person name="Hugenholtz P."/>
            <person name="Kyrpides N.C."/>
        </authorList>
    </citation>
    <scope>NUCLEOTIDE SEQUENCE [LARGE SCALE GENOMIC DNA]</scope>
    <source>
        <strain evidence="1 2">VKM Ac-2541</strain>
    </source>
</reference>
<accession>A0A4V2S4C4</accession>
<comment type="caution">
    <text evidence="1">The sequence shown here is derived from an EMBL/GenBank/DDBJ whole genome shotgun (WGS) entry which is preliminary data.</text>
</comment>
<dbReference type="RefSeq" id="WP_132149411.1">
    <property type="nucleotide sequence ID" value="NZ_SLWR01000005.1"/>
</dbReference>
<dbReference type="AlphaFoldDB" id="A0A4V2S4C4"/>
<proteinExistence type="predicted"/>
<keyword evidence="2" id="KW-1185">Reference proteome</keyword>
<evidence type="ECO:0000313" key="1">
    <source>
        <dbReference type="EMBL" id="TCO47710.1"/>
    </source>
</evidence>
<dbReference type="OrthoDB" id="8112774at2"/>
<sequence>MELDRRTESGWEIAMSDVLAVLAGQEYEWHKHDSLRLDERYRTRHLPLLTDRPRGPLGPDPGPGEFWPPARSLVIPLPDPRPEPFLSALADSSLAGLVWWCGLELRADRVHATLVHGSDEPRALAAPIDLIVRGPWIGQMNTGRIYLPVEPADERAALALAAERPLLAGYLQLTADVMGDAYAELRDLVATFQPVRTHVRVHQLHVLETMDDLALRSRILNP</sequence>
<dbReference type="EMBL" id="SLWR01000005">
    <property type="protein sequence ID" value="TCO47710.1"/>
    <property type="molecule type" value="Genomic_DNA"/>
</dbReference>
<gene>
    <name evidence="1" type="ORF">EV646_105266</name>
</gene>
<evidence type="ECO:0000313" key="2">
    <source>
        <dbReference type="Proteomes" id="UP000295573"/>
    </source>
</evidence>
<protein>
    <submittedName>
        <fullName evidence="1">Uncharacterized protein</fullName>
    </submittedName>
</protein>
<name>A0A4V2S4C4_9ACTN</name>
<dbReference type="Proteomes" id="UP000295573">
    <property type="component" value="Unassembled WGS sequence"/>
</dbReference>
<organism evidence="1 2">
    <name type="scientific">Kribbella antiqua</name>
    <dbReference type="NCBI Taxonomy" id="2512217"/>
    <lineage>
        <taxon>Bacteria</taxon>
        <taxon>Bacillati</taxon>
        <taxon>Actinomycetota</taxon>
        <taxon>Actinomycetes</taxon>
        <taxon>Propionibacteriales</taxon>
        <taxon>Kribbellaceae</taxon>
        <taxon>Kribbella</taxon>
    </lineage>
</organism>